<keyword evidence="3" id="KW-0808">Transferase</keyword>
<comment type="caution">
    <text evidence="9">The sequence shown here is derived from an EMBL/GenBank/DDBJ whole genome shotgun (WGS) entry which is preliminary data.</text>
</comment>
<sequence>MRKLKPLALQSKIHKSIDFDMAMDAFPHLSPDAFSEACRQLVARFDRHGHDQDAWHKVMLTTDQQGQQGLQIVRRLESVSNTVVTAAEDESSDWNESDEEALPSQPSNPHATIEYSIHPSPSYRVPVLYISIQDFDGGGTTSIDRMGELLIPPGFKSQVDSVGIIGAVSMTNHPVTDMPVFFIHPCNTAAALEAAASTPDPSPWEYLQLWFGVVGACVGLDLPLVLASHQGGGP</sequence>
<dbReference type="Gene3D" id="3.30.1460.50">
    <property type="match status" value="1"/>
</dbReference>
<organism evidence="9 10">
    <name type="scientific">Phyllosticta capitalensis</name>
    <dbReference type="NCBI Taxonomy" id="121624"/>
    <lineage>
        <taxon>Eukaryota</taxon>
        <taxon>Fungi</taxon>
        <taxon>Dikarya</taxon>
        <taxon>Ascomycota</taxon>
        <taxon>Pezizomycotina</taxon>
        <taxon>Dothideomycetes</taxon>
        <taxon>Dothideomycetes incertae sedis</taxon>
        <taxon>Botryosphaeriales</taxon>
        <taxon>Phyllostictaceae</taxon>
        <taxon>Phyllosticta</taxon>
    </lineage>
</organism>
<evidence type="ECO:0000256" key="2">
    <source>
        <dbReference type="ARBA" id="ARBA00021099"/>
    </source>
</evidence>
<evidence type="ECO:0000256" key="6">
    <source>
        <dbReference type="ARBA" id="ARBA00023006"/>
    </source>
</evidence>
<evidence type="ECO:0000256" key="7">
    <source>
        <dbReference type="ARBA" id="ARBA00029833"/>
    </source>
</evidence>
<evidence type="ECO:0000256" key="4">
    <source>
        <dbReference type="ARBA" id="ARBA00022786"/>
    </source>
</evidence>
<evidence type="ECO:0000256" key="3">
    <source>
        <dbReference type="ARBA" id="ARBA00022679"/>
    </source>
</evidence>
<name>A0ABR1YCT7_9PEZI</name>
<keyword evidence="6" id="KW-0072">Autophagy</keyword>
<evidence type="ECO:0000313" key="9">
    <source>
        <dbReference type="EMBL" id="KAK8224886.1"/>
    </source>
</evidence>
<dbReference type="PANTHER" id="PTHR14957:SF1">
    <property type="entry name" value="UBIQUITIN-LIKE-CONJUGATING ENZYME ATG10"/>
    <property type="match status" value="1"/>
</dbReference>
<protein>
    <recommendedName>
        <fullName evidence="2">Ubiquitin-like-conjugating enzyme ATG10</fullName>
    </recommendedName>
    <alternativeName>
        <fullName evidence="7">Autophagy-related protein 10</fullName>
    </alternativeName>
</protein>
<feature type="region of interest" description="Disordered" evidence="8">
    <location>
        <begin position="87"/>
        <end position="114"/>
    </location>
</feature>
<keyword evidence="4" id="KW-0833">Ubl conjugation pathway</keyword>
<evidence type="ECO:0000256" key="5">
    <source>
        <dbReference type="ARBA" id="ARBA00022927"/>
    </source>
</evidence>
<reference evidence="9 10" key="1">
    <citation type="submission" date="2024-04" db="EMBL/GenBank/DDBJ databases">
        <title>Phyllosticta paracitricarpa is synonymous to the EU quarantine fungus P. citricarpa based on phylogenomic analyses.</title>
        <authorList>
            <consortium name="Lawrence Berkeley National Laboratory"/>
            <person name="Van Ingen-Buijs V.A."/>
            <person name="Van Westerhoven A.C."/>
            <person name="Haridas S."/>
            <person name="Skiadas P."/>
            <person name="Martin F."/>
            <person name="Groenewald J.Z."/>
            <person name="Crous P.W."/>
            <person name="Seidl M.F."/>
        </authorList>
    </citation>
    <scope>NUCLEOTIDE SEQUENCE [LARGE SCALE GENOMIC DNA]</scope>
    <source>
        <strain evidence="9 10">CBS 123374</strain>
    </source>
</reference>
<keyword evidence="5" id="KW-0653">Protein transport</keyword>
<dbReference type="Pfam" id="PF03987">
    <property type="entry name" value="Autophagy_act_C"/>
    <property type="match status" value="1"/>
</dbReference>
<evidence type="ECO:0000256" key="1">
    <source>
        <dbReference type="ARBA" id="ARBA00005696"/>
    </source>
</evidence>
<evidence type="ECO:0000256" key="8">
    <source>
        <dbReference type="SAM" id="MobiDB-lite"/>
    </source>
</evidence>
<feature type="compositionally biased region" description="Acidic residues" evidence="8">
    <location>
        <begin position="87"/>
        <end position="101"/>
    </location>
</feature>
<gene>
    <name evidence="9" type="ORF">HDK90DRAFT_94632</name>
</gene>
<comment type="similarity">
    <text evidence="1">Belongs to the ATG10 family.</text>
</comment>
<dbReference type="InterPro" id="IPR007135">
    <property type="entry name" value="Atg3/Atg10"/>
</dbReference>
<dbReference type="Proteomes" id="UP001492380">
    <property type="component" value="Unassembled WGS sequence"/>
</dbReference>
<keyword evidence="5" id="KW-0813">Transport</keyword>
<accession>A0ABR1YCT7</accession>
<proteinExistence type="inferred from homology"/>
<keyword evidence="10" id="KW-1185">Reference proteome</keyword>
<dbReference type="EMBL" id="JBBWRZ010000012">
    <property type="protein sequence ID" value="KAK8224886.1"/>
    <property type="molecule type" value="Genomic_DNA"/>
</dbReference>
<evidence type="ECO:0000313" key="10">
    <source>
        <dbReference type="Proteomes" id="UP001492380"/>
    </source>
</evidence>
<dbReference type="PANTHER" id="PTHR14957">
    <property type="entry name" value="UBIQUITIN-LIKE-CONJUGATING ENZYME ATG10"/>
    <property type="match status" value="1"/>
</dbReference>